<dbReference type="InterPro" id="IPR036366">
    <property type="entry name" value="PGBDSf"/>
</dbReference>
<proteinExistence type="predicted"/>
<evidence type="ECO:0000259" key="1">
    <source>
        <dbReference type="Pfam" id="PF01471"/>
    </source>
</evidence>
<dbReference type="Pfam" id="PF01471">
    <property type="entry name" value="PG_binding_1"/>
    <property type="match status" value="1"/>
</dbReference>
<organism evidence="2 3">
    <name type="scientific">Pseudomonas syringae pv. persicae</name>
    <dbReference type="NCBI Taxonomy" id="237306"/>
    <lineage>
        <taxon>Bacteria</taxon>
        <taxon>Pseudomonadati</taxon>
        <taxon>Pseudomonadota</taxon>
        <taxon>Gammaproteobacteria</taxon>
        <taxon>Pseudomonadales</taxon>
        <taxon>Pseudomonadaceae</taxon>
        <taxon>Pseudomonas</taxon>
    </lineage>
</organism>
<sequence length="68" mass="7702">MLATNLPSVSWFQQQLARLGWSTPQTGELDTATRQVIAAFQMHYRPARFYGEPDTQSAAILQVLNHLK</sequence>
<protein>
    <recommendedName>
        <fullName evidence="1">Peptidoglycan binding-like domain-containing protein</fullName>
    </recommendedName>
</protein>
<accession>A0A3M3ZQ89</accession>
<gene>
    <name evidence="2" type="ORF">ALQ30_200684</name>
</gene>
<dbReference type="Proteomes" id="UP000281604">
    <property type="component" value="Unassembled WGS sequence"/>
</dbReference>
<comment type="caution">
    <text evidence="2">The sequence shown here is derived from an EMBL/GenBank/DDBJ whole genome shotgun (WGS) entry which is preliminary data.</text>
</comment>
<dbReference type="SUPFAM" id="SSF47090">
    <property type="entry name" value="PGBD-like"/>
    <property type="match status" value="1"/>
</dbReference>
<dbReference type="InterPro" id="IPR002477">
    <property type="entry name" value="Peptidoglycan-bd-like"/>
</dbReference>
<dbReference type="AlphaFoldDB" id="A0A3M3ZQ89"/>
<evidence type="ECO:0000313" key="3">
    <source>
        <dbReference type="Proteomes" id="UP000281604"/>
    </source>
</evidence>
<dbReference type="InterPro" id="IPR036365">
    <property type="entry name" value="PGBD-like_sf"/>
</dbReference>
<reference evidence="2 3" key="1">
    <citation type="submission" date="2018-08" db="EMBL/GenBank/DDBJ databases">
        <title>Recombination of ecologically and evolutionarily significant loci maintains genetic cohesion in the Pseudomonas syringae species complex.</title>
        <authorList>
            <person name="Dillon M."/>
            <person name="Thakur S."/>
            <person name="Almeida R.N.D."/>
            <person name="Weir B.S."/>
            <person name="Guttman D.S."/>
        </authorList>
    </citation>
    <scope>NUCLEOTIDE SEQUENCE [LARGE SCALE GENOMIC DNA]</scope>
    <source>
        <strain evidence="2 3">ICMP 3706</strain>
    </source>
</reference>
<name>A0A3M3ZQ89_9PSED</name>
<evidence type="ECO:0000313" key="2">
    <source>
        <dbReference type="EMBL" id="RMO96295.1"/>
    </source>
</evidence>
<feature type="domain" description="Peptidoglycan binding-like" evidence="1">
    <location>
        <begin position="7"/>
        <end position="47"/>
    </location>
</feature>
<dbReference type="Gene3D" id="1.10.101.10">
    <property type="entry name" value="PGBD-like superfamily/PGBD"/>
    <property type="match status" value="1"/>
</dbReference>
<dbReference type="EMBL" id="RBQE01000582">
    <property type="protein sequence ID" value="RMO96295.1"/>
    <property type="molecule type" value="Genomic_DNA"/>
</dbReference>